<sequence length="91" mass="10497">MNNTVTSKKMKEMQEQGEENLAFVFPPGLSKKIKRLQKDIDARSAGEVLIKAISLLEFTLGRKLEVKDDSQGNKWEIDEFEQSEKRVEIKK</sequence>
<gene>
    <name evidence="1" type="ORF">US52_C0006G0022</name>
</gene>
<name>A0A0G0H223_9BACT</name>
<dbReference type="Proteomes" id="UP000034852">
    <property type="component" value="Unassembled WGS sequence"/>
</dbReference>
<comment type="caution">
    <text evidence="1">The sequence shown here is derived from an EMBL/GenBank/DDBJ whole genome shotgun (WGS) entry which is preliminary data.</text>
</comment>
<proteinExistence type="predicted"/>
<evidence type="ECO:0000313" key="2">
    <source>
        <dbReference type="Proteomes" id="UP000034852"/>
    </source>
</evidence>
<dbReference type="AlphaFoldDB" id="A0A0G0H223"/>
<evidence type="ECO:0000313" key="1">
    <source>
        <dbReference type="EMBL" id="KKQ36192.1"/>
    </source>
</evidence>
<dbReference type="EMBL" id="LBTH01000006">
    <property type="protein sequence ID" value="KKQ36192.1"/>
    <property type="molecule type" value="Genomic_DNA"/>
</dbReference>
<reference evidence="1" key="1">
    <citation type="journal article" date="2015" name="Nature">
        <title>rRNA introns, odd ribosomes, and small enigmatic genomes across a large radiation of phyla.</title>
        <authorList>
            <person name="Brown C.T."/>
            <person name="Hug L.A."/>
            <person name="Thomas B.C."/>
            <person name="Sharon I."/>
            <person name="Castelle C.J."/>
            <person name="Singh A."/>
            <person name="Wilkins M.J."/>
            <person name="Williams K.H."/>
            <person name="Banfield J.F."/>
        </authorList>
    </citation>
    <scope>NUCLEOTIDE SEQUENCE [LARGE SCALE GENOMIC DNA]</scope>
</reference>
<accession>A0A0G0H223</accession>
<organism evidence="1 2">
    <name type="scientific">candidate division WS6 bacterium GW2011_GWA2_37_6</name>
    <dbReference type="NCBI Taxonomy" id="1619087"/>
    <lineage>
        <taxon>Bacteria</taxon>
        <taxon>Candidatus Dojkabacteria</taxon>
    </lineage>
</organism>
<protein>
    <submittedName>
        <fullName evidence="1">Uncharacterized protein</fullName>
    </submittedName>
</protein>